<evidence type="ECO:0000313" key="5">
    <source>
        <dbReference type="EMBL" id="KAK5284811.1"/>
    </source>
</evidence>
<feature type="region of interest" description="Disordered" evidence="4">
    <location>
        <begin position="146"/>
        <end position="183"/>
    </location>
</feature>
<dbReference type="PROSITE" id="PS50293">
    <property type="entry name" value="TPR_REGION"/>
    <property type="match status" value="2"/>
</dbReference>
<dbReference type="Pfam" id="PF13181">
    <property type="entry name" value="TPR_8"/>
    <property type="match status" value="3"/>
</dbReference>
<dbReference type="InterPro" id="IPR019734">
    <property type="entry name" value="TPR_rpt"/>
</dbReference>
<feature type="region of interest" description="Disordered" evidence="4">
    <location>
        <begin position="67"/>
        <end position="91"/>
    </location>
</feature>
<proteinExistence type="inferred from homology"/>
<feature type="repeat" description="TPR" evidence="3">
    <location>
        <begin position="332"/>
        <end position="365"/>
    </location>
</feature>
<dbReference type="SUPFAM" id="SSF48452">
    <property type="entry name" value="TPR-like"/>
    <property type="match status" value="1"/>
</dbReference>
<feature type="repeat" description="TPR" evidence="3">
    <location>
        <begin position="298"/>
        <end position="331"/>
    </location>
</feature>
<accession>A0ABR0M5T1</accession>
<dbReference type="EMBL" id="JAVRRA010000733">
    <property type="protein sequence ID" value="KAK5284811.1"/>
    <property type="molecule type" value="Genomic_DNA"/>
</dbReference>
<feature type="repeat" description="TPR" evidence="3">
    <location>
        <begin position="230"/>
        <end position="263"/>
    </location>
</feature>
<reference evidence="5 6" key="1">
    <citation type="submission" date="2023-08" db="EMBL/GenBank/DDBJ databases">
        <title>Black Yeasts Isolated from many extreme environments.</title>
        <authorList>
            <person name="Coleine C."/>
            <person name="Stajich J.E."/>
            <person name="Selbmann L."/>
        </authorList>
    </citation>
    <scope>NUCLEOTIDE SEQUENCE [LARGE SCALE GENOMIC DNA]</scope>
    <source>
        <strain evidence="5 6">CCFEE 536</strain>
    </source>
</reference>
<dbReference type="SMART" id="SM00028">
    <property type="entry name" value="TPR"/>
    <property type="match status" value="7"/>
</dbReference>
<keyword evidence="6" id="KW-1185">Reference proteome</keyword>
<evidence type="ECO:0000313" key="6">
    <source>
        <dbReference type="Proteomes" id="UP001357485"/>
    </source>
</evidence>
<keyword evidence="1 3" id="KW-0802">TPR repeat</keyword>
<feature type="compositionally biased region" description="Polar residues" evidence="4">
    <location>
        <begin position="74"/>
        <end position="86"/>
    </location>
</feature>
<evidence type="ECO:0000256" key="4">
    <source>
        <dbReference type="SAM" id="MobiDB-lite"/>
    </source>
</evidence>
<dbReference type="PROSITE" id="PS50005">
    <property type="entry name" value="TPR"/>
    <property type="match status" value="5"/>
</dbReference>
<feature type="repeat" description="TPR" evidence="3">
    <location>
        <begin position="468"/>
        <end position="501"/>
    </location>
</feature>
<comment type="similarity">
    <text evidence="2">Belongs to the APC3/CDC27 family.</text>
</comment>
<organism evidence="5 6">
    <name type="scientific">Cryomyces antarcticus</name>
    <dbReference type="NCBI Taxonomy" id="329879"/>
    <lineage>
        <taxon>Eukaryota</taxon>
        <taxon>Fungi</taxon>
        <taxon>Dikarya</taxon>
        <taxon>Ascomycota</taxon>
        <taxon>Pezizomycotina</taxon>
        <taxon>Dothideomycetes</taxon>
        <taxon>Dothideomycetes incertae sedis</taxon>
        <taxon>Cryomyces</taxon>
    </lineage>
</organism>
<dbReference type="Pfam" id="PF00515">
    <property type="entry name" value="TPR_1"/>
    <property type="match status" value="2"/>
</dbReference>
<evidence type="ECO:0000256" key="3">
    <source>
        <dbReference type="PROSITE-ProRule" id="PRU00339"/>
    </source>
</evidence>
<dbReference type="SUPFAM" id="SSF81901">
    <property type="entry name" value="HCP-like"/>
    <property type="match status" value="1"/>
</dbReference>
<dbReference type="PANTHER" id="PTHR12558:SF13">
    <property type="entry name" value="CELL DIVISION CYCLE PROTEIN 27 HOMOLOG"/>
    <property type="match status" value="1"/>
</dbReference>
<dbReference type="Gene3D" id="1.25.40.10">
    <property type="entry name" value="Tetratricopeptide repeat domain"/>
    <property type="match status" value="3"/>
</dbReference>
<evidence type="ECO:0000256" key="1">
    <source>
        <dbReference type="ARBA" id="ARBA00022803"/>
    </source>
</evidence>
<dbReference type="InterPro" id="IPR011990">
    <property type="entry name" value="TPR-like_helical_dom_sf"/>
</dbReference>
<dbReference type="Proteomes" id="UP001357485">
    <property type="component" value="Unassembled WGS sequence"/>
</dbReference>
<comment type="caution">
    <text evidence="5">The sequence shown here is derived from an EMBL/GenBank/DDBJ whole genome shotgun (WGS) entry which is preliminary data.</text>
</comment>
<protein>
    <submittedName>
        <fullName evidence="5">Anaphase-promoting complex subunit cdc27</fullName>
    </submittedName>
</protein>
<sequence>MATRQLDERPKAAIRRARVLQTADVDSAVDLLRARATISSSRLEKPKSNEGDDRGLLNAMKAHRMPTNHKRTVSGHTSQGSTTANEDLTAAPQRRSVRLLNNFNLRPSSTKTNSSAVGVTSKEGRELKKVKATGTKGRTTVGRVVSGNRAQIPNDDTSRKEPRAPSRNGETAAPHMKAPPPAISPEQEALQELLDLFQKLGTGYHALSRYQCQAAIQCFSSLPSQQRDTPWVLAQLGKAYYEEASYKEAEEVFQRILKIAPSRIDDMEVYSTVLWHLKSDVQLASLSHLLHAADRLSPQAWCALGNAYSLSREHEHAIACFQRAVQLDRSFAYAHTLQGHEYVASEEYDKAQRAYRSAIMVDKRHYNGWYGLGKCYERMGKYEIAEKHYRSAAQINPSNAVLVICIGHVLENLRRPQPALAQYSHACSLDPHSALARFKKARVLMALRQPREALVELELLKNVAPDEANVYFLLGRVYKSLGDKTAAIRNFTCALNLDPKAAQYIKEAMESLDDSEDEEVD</sequence>
<gene>
    <name evidence="5" type="primary">CDC27_2</name>
    <name evidence="5" type="ORF">LTR16_004959</name>
</gene>
<dbReference type="PANTHER" id="PTHR12558">
    <property type="entry name" value="CELL DIVISION CYCLE 16,23,27"/>
    <property type="match status" value="1"/>
</dbReference>
<name>A0ABR0M5T1_9PEZI</name>
<evidence type="ECO:0000256" key="2">
    <source>
        <dbReference type="ARBA" id="ARBA00038210"/>
    </source>
</evidence>
<feature type="repeat" description="TPR" evidence="3">
    <location>
        <begin position="366"/>
        <end position="399"/>
    </location>
</feature>